<organism evidence="1 2">
    <name type="scientific">Nematostella vectensis</name>
    <name type="common">Starlet sea anemone</name>
    <dbReference type="NCBI Taxonomy" id="45351"/>
    <lineage>
        <taxon>Eukaryota</taxon>
        <taxon>Metazoa</taxon>
        <taxon>Cnidaria</taxon>
        <taxon>Anthozoa</taxon>
        <taxon>Hexacorallia</taxon>
        <taxon>Actiniaria</taxon>
        <taxon>Edwardsiidae</taxon>
        <taxon>Nematostella</taxon>
    </lineage>
</organism>
<keyword evidence="2" id="KW-1185">Reference proteome</keyword>
<dbReference type="PANTHER" id="PTHR38696:SF1">
    <property type="entry name" value="MEDIATOR OF RNA POLYMERASE II TRANSCRIPTION SUBUNIT 13"/>
    <property type="match status" value="1"/>
</dbReference>
<reference evidence="1 2" key="1">
    <citation type="journal article" date="2007" name="Science">
        <title>Sea anemone genome reveals ancestral eumetazoan gene repertoire and genomic organization.</title>
        <authorList>
            <person name="Putnam N.H."/>
            <person name="Srivastava M."/>
            <person name="Hellsten U."/>
            <person name="Dirks B."/>
            <person name="Chapman J."/>
            <person name="Salamov A."/>
            <person name="Terry A."/>
            <person name="Shapiro H."/>
            <person name="Lindquist E."/>
            <person name="Kapitonov V.V."/>
            <person name="Jurka J."/>
            <person name="Genikhovich G."/>
            <person name="Grigoriev I.V."/>
            <person name="Lucas S.M."/>
            <person name="Steele R.E."/>
            <person name="Finnerty J.R."/>
            <person name="Technau U."/>
            <person name="Martindale M.Q."/>
            <person name="Rokhsar D.S."/>
        </authorList>
    </citation>
    <scope>NUCLEOTIDE SEQUENCE [LARGE SCALE GENOMIC DNA]</scope>
    <source>
        <strain evidence="2">CH2 X CH6</strain>
    </source>
</reference>
<dbReference type="InParanoid" id="A7T0Q1"/>
<proteinExistence type="predicted"/>
<evidence type="ECO:0000313" key="1">
    <source>
        <dbReference type="EMBL" id="EDO30470.1"/>
    </source>
</evidence>
<dbReference type="EMBL" id="DS470042">
    <property type="protein sequence ID" value="EDO30470.1"/>
    <property type="molecule type" value="Genomic_DNA"/>
</dbReference>
<dbReference type="AlphaFoldDB" id="A7T0Q1"/>
<dbReference type="STRING" id="45351.A7T0Q1"/>
<sequence>ISLNRNDRLRLINAPQPIIETVKQILSQYWSTRGGIQKERQYHASWEFKLSGTPWWACGDEAVMSRFVMCKILEGLQSQGWHVRAALDMCRRQNDKSVLAFYQSLPKIAPVVCLSFNDECKIRLINAPQEFVGLCRDIIQARWIKGIRDEKALNTPCMAYQFKLFGNPWSGYSIVDGLHIRSMLCFILQMLASRGWKLLISADIS</sequence>
<dbReference type="OMA" id="FTIYATI"/>
<dbReference type="HOGENOM" id="CLU_070836_0_1_1"/>
<dbReference type="PANTHER" id="PTHR38696">
    <property type="entry name" value="MEDIATOR OF RNA POLYMERASE II TRANSCRIPTION SUBUNIT 13"/>
    <property type="match status" value="1"/>
</dbReference>
<name>A7T0Q1_NEMVE</name>
<accession>A7T0Q1</accession>
<feature type="non-terminal residue" evidence="1">
    <location>
        <position position="205"/>
    </location>
</feature>
<dbReference type="eggNOG" id="ENOG502S445">
    <property type="taxonomic scope" value="Eukaryota"/>
</dbReference>
<feature type="non-terminal residue" evidence="1">
    <location>
        <position position="1"/>
    </location>
</feature>
<gene>
    <name evidence="1" type="ORF">NEMVEDRAFT_v1g140667</name>
</gene>
<protein>
    <submittedName>
        <fullName evidence="1">Uncharacterized protein</fullName>
    </submittedName>
</protein>
<dbReference type="PhylomeDB" id="A7T0Q1"/>
<evidence type="ECO:0000313" key="2">
    <source>
        <dbReference type="Proteomes" id="UP000001593"/>
    </source>
</evidence>
<dbReference type="Proteomes" id="UP000001593">
    <property type="component" value="Unassembled WGS sequence"/>
</dbReference>